<protein>
    <submittedName>
        <fullName evidence="3">Uncharacterized protein</fullName>
    </submittedName>
</protein>
<feature type="chain" id="PRO_5025019042" evidence="2">
    <location>
        <begin position="22"/>
        <end position="194"/>
    </location>
</feature>
<evidence type="ECO:0000313" key="3">
    <source>
        <dbReference type="EMBL" id="BBO34946.1"/>
    </source>
</evidence>
<organism evidence="3 4">
    <name type="scientific">Lacipirellula parvula</name>
    <dbReference type="NCBI Taxonomy" id="2650471"/>
    <lineage>
        <taxon>Bacteria</taxon>
        <taxon>Pseudomonadati</taxon>
        <taxon>Planctomycetota</taxon>
        <taxon>Planctomycetia</taxon>
        <taxon>Pirellulales</taxon>
        <taxon>Lacipirellulaceae</taxon>
        <taxon>Lacipirellula</taxon>
    </lineage>
</organism>
<keyword evidence="1" id="KW-0812">Transmembrane</keyword>
<keyword evidence="4" id="KW-1185">Reference proteome</keyword>
<dbReference type="AlphaFoldDB" id="A0A5K7XKD2"/>
<feature type="transmembrane region" description="Helical" evidence="1">
    <location>
        <begin position="98"/>
        <end position="119"/>
    </location>
</feature>
<proteinExistence type="predicted"/>
<feature type="signal peptide" evidence="2">
    <location>
        <begin position="1"/>
        <end position="21"/>
    </location>
</feature>
<keyword evidence="1" id="KW-0472">Membrane</keyword>
<accession>A0A5K7XKD2</accession>
<evidence type="ECO:0000256" key="2">
    <source>
        <dbReference type="SAM" id="SignalP"/>
    </source>
</evidence>
<keyword evidence="1" id="KW-1133">Transmembrane helix</keyword>
<evidence type="ECO:0000313" key="4">
    <source>
        <dbReference type="Proteomes" id="UP000326837"/>
    </source>
</evidence>
<reference evidence="4" key="1">
    <citation type="submission" date="2019-10" db="EMBL/GenBank/DDBJ databases">
        <title>Lacipirellula parvula gen. nov., sp. nov., representing a lineage of planctomycetes widespread in freshwater anoxic habitats, and description of the family Lacipirellulaceae.</title>
        <authorList>
            <person name="Dedysh S.N."/>
            <person name="Kulichevskaya I.S."/>
            <person name="Beletsky A.V."/>
            <person name="Rakitin A.L."/>
            <person name="Mardanov A.V."/>
            <person name="Ivanova A.A."/>
            <person name="Saltykova V.X."/>
            <person name="Rijpstra W.I.C."/>
            <person name="Sinninghe Damste J.S."/>
            <person name="Ravin N.V."/>
        </authorList>
    </citation>
    <scope>NUCLEOTIDE SEQUENCE [LARGE SCALE GENOMIC DNA]</scope>
    <source>
        <strain evidence="4">PX69</strain>
    </source>
</reference>
<gene>
    <name evidence="3" type="ORF">PLANPX_4558</name>
</gene>
<keyword evidence="2" id="KW-0732">Signal</keyword>
<dbReference type="RefSeq" id="WP_152100425.1">
    <property type="nucleotide sequence ID" value="NZ_AP021861.1"/>
</dbReference>
<dbReference type="Proteomes" id="UP000326837">
    <property type="component" value="Chromosome"/>
</dbReference>
<dbReference type="EMBL" id="AP021861">
    <property type="protein sequence ID" value="BBO34946.1"/>
    <property type="molecule type" value="Genomic_DNA"/>
</dbReference>
<dbReference type="KEGG" id="lpav:PLANPX_4558"/>
<name>A0A5K7XKD2_9BACT</name>
<evidence type="ECO:0000256" key="1">
    <source>
        <dbReference type="SAM" id="Phobius"/>
    </source>
</evidence>
<sequence length="194" mass="21053">MTRIFPMLASLSLMLMGVAVAMGFTIGDLYADPVTQATLDWRGRHMMTGVAAALFVVLVECIAVTYFIGTSRWCKEVTETYRLPPGDLAESNRLKRRTFPWCVLGMLTVVAVGSLGAASDPGTGRADTADWTDIHLAAAIGGLCLVAWTYYRAWLNIADNQQVIERIVAQVRRIRDERGLDSPAANEAISASAG</sequence>
<feature type="transmembrane region" description="Helical" evidence="1">
    <location>
        <begin position="134"/>
        <end position="151"/>
    </location>
</feature>
<feature type="transmembrane region" description="Helical" evidence="1">
    <location>
        <begin position="47"/>
        <end position="68"/>
    </location>
</feature>